<organism evidence="1 2">
    <name type="scientific">Rhododendron griersonianum</name>
    <dbReference type="NCBI Taxonomy" id="479676"/>
    <lineage>
        <taxon>Eukaryota</taxon>
        <taxon>Viridiplantae</taxon>
        <taxon>Streptophyta</taxon>
        <taxon>Embryophyta</taxon>
        <taxon>Tracheophyta</taxon>
        <taxon>Spermatophyta</taxon>
        <taxon>Magnoliopsida</taxon>
        <taxon>eudicotyledons</taxon>
        <taxon>Gunneridae</taxon>
        <taxon>Pentapetalae</taxon>
        <taxon>asterids</taxon>
        <taxon>Ericales</taxon>
        <taxon>Ericaceae</taxon>
        <taxon>Ericoideae</taxon>
        <taxon>Rhodoreae</taxon>
        <taxon>Rhododendron</taxon>
    </lineage>
</organism>
<evidence type="ECO:0000313" key="2">
    <source>
        <dbReference type="Proteomes" id="UP000823749"/>
    </source>
</evidence>
<dbReference type="AlphaFoldDB" id="A0AAV6KSI1"/>
<evidence type="ECO:0000313" key="1">
    <source>
        <dbReference type="EMBL" id="KAG5555583.1"/>
    </source>
</evidence>
<comment type="caution">
    <text evidence="1">The sequence shown here is derived from an EMBL/GenBank/DDBJ whole genome shotgun (WGS) entry which is preliminary data.</text>
</comment>
<reference evidence="1" key="1">
    <citation type="submission" date="2020-08" db="EMBL/GenBank/DDBJ databases">
        <title>Plant Genome Project.</title>
        <authorList>
            <person name="Zhang R.-G."/>
        </authorList>
    </citation>
    <scope>NUCLEOTIDE SEQUENCE</scope>
    <source>
        <strain evidence="1">WSP0</strain>
        <tissue evidence="1">Leaf</tissue>
    </source>
</reference>
<keyword evidence="2" id="KW-1185">Reference proteome</keyword>
<dbReference type="EMBL" id="JACTNZ010000003">
    <property type="protein sequence ID" value="KAG5555583.1"/>
    <property type="molecule type" value="Genomic_DNA"/>
</dbReference>
<protein>
    <submittedName>
        <fullName evidence="1">Uncharacterized protein</fullName>
    </submittedName>
</protein>
<accession>A0AAV6KSI1</accession>
<proteinExistence type="predicted"/>
<dbReference type="Proteomes" id="UP000823749">
    <property type="component" value="Chromosome 3"/>
</dbReference>
<name>A0AAV6KSI1_9ERIC</name>
<sequence length="289" mass="33448">MTPTGRARFSSPELVKLFLRYGARTDVRYARKVWRGRGMLPLNGMLPLDTALYAARELVYSYQQKSLFKWIVFLCLPSLKPSLVVNKLLVETSDNIEEFAYYYAMEGKLVELAVLLIVAREKVLNGRMMIPQCVRDQILSLIDEEFKLMRECKHRELTQIQQKMMGMSSSLLLEVFDRAGHTIGEYLQSQQPDVKREQVEKDVSLILKEAGFRLIAGEFEFSIRDWMDNCGFMRTAFKFLQTLPDSWNCVHNGDHKEQPIMFQFFHGSEFAGHDRLVQGVEVAVSRSNL</sequence>
<gene>
    <name evidence="1" type="ORF">RHGRI_006283</name>
</gene>